<sequence length="441" mass="47807">MVQITEAAIHAFHLSSITQPFLSSPSTSTSTSTQHHQSADDSIDPSLISSALSALSLPLPPTSSKATKTTTTTTVTPKRKEKGTPRSRTETRTDKGKERVGHPTPPTTPLSQDEISRYHASNPSPRPTPAASAYASGSVSGIKRKRSQKKDIGVGVVTQRTSFTYPLPVLKKLVSQSSRTAGNEGGQLRERDEATRIGSRSGKRHRIDISEERRMILPPFGEWQGFDHDANNEKRWDFSKMIWEGDDDDDDDDDGDGDDDGEVDEVDEEMMQVEGDSVSLSRPMTPNGTDRTPVPIANDCIANESSTTSPKTRKIPSTSTSTPTNAASVITPASKSKDGSKKKKEKKDKNVLVDKETQPPPPPPQPQSLSSASKSNKKDKKRKSLSSSTPLNSTPKPTTTTATTTTMDTPSSQDPLVTPSPLEKKKGKRKGPKWVTETPKV</sequence>
<feature type="region of interest" description="Disordered" evidence="1">
    <location>
        <begin position="56"/>
        <end position="153"/>
    </location>
</feature>
<keyword evidence="3" id="KW-1185">Reference proteome</keyword>
<feature type="compositionally biased region" description="Polar residues" evidence="1">
    <location>
        <begin position="109"/>
        <end position="123"/>
    </location>
</feature>
<dbReference type="AlphaFoldDB" id="A0AAW0YUC9"/>
<feature type="compositionally biased region" description="Basic and acidic residues" evidence="1">
    <location>
        <begin position="347"/>
        <end position="357"/>
    </location>
</feature>
<feature type="compositionally biased region" description="Basic residues" evidence="1">
    <location>
        <begin position="375"/>
        <end position="384"/>
    </location>
</feature>
<feature type="compositionally biased region" description="Basic and acidic residues" evidence="1">
    <location>
        <begin position="82"/>
        <end position="101"/>
    </location>
</feature>
<dbReference type="Proteomes" id="UP001388673">
    <property type="component" value="Unassembled WGS sequence"/>
</dbReference>
<feature type="compositionally biased region" description="Low complexity" evidence="1">
    <location>
        <begin position="23"/>
        <end position="36"/>
    </location>
</feature>
<feature type="compositionally biased region" description="Low complexity" evidence="1">
    <location>
        <begin position="56"/>
        <end position="76"/>
    </location>
</feature>
<feature type="region of interest" description="Disordered" evidence="1">
    <location>
        <begin position="242"/>
        <end position="441"/>
    </location>
</feature>
<name>A0AAW0YUC9_9TREE</name>
<evidence type="ECO:0000313" key="2">
    <source>
        <dbReference type="EMBL" id="KAK8844769.1"/>
    </source>
</evidence>
<dbReference type="GeneID" id="92183877"/>
<accession>A0AAW0YUC9</accession>
<reference evidence="2 3" key="1">
    <citation type="journal article" date="2024" name="bioRxiv">
        <title>Comparative genomics of Cryptococcus and Kwoniella reveals pathogenesis evolution and contrasting karyotype dynamics via intercentromeric recombination or chromosome fusion.</title>
        <authorList>
            <person name="Coelho M.A."/>
            <person name="David-Palma M."/>
            <person name="Shea T."/>
            <person name="Bowers K."/>
            <person name="McGinley-Smith S."/>
            <person name="Mohammad A.W."/>
            <person name="Gnirke A."/>
            <person name="Yurkov A.M."/>
            <person name="Nowrousian M."/>
            <person name="Sun S."/>
            <person name="Cuomo C.A."/>
            <person name="Heitman J."/>
        </authorList>
    </citation>
    <scope>NUCLEOTIDE SEQUENCE [LARGE SCALE GENOMIC DNA]</scope>
    <source>
        <strain evidence="2 3">CBS 13917</strain>
    </source>
</reference>
<dbReference type="RefSeq" id="XP_066799993.1">
    <property type="nucleotide sequence ID" value="XM_066949699.1"/>
</dbReference>
<feature type="region of interest" description="Disordered" evidence="1">
    <location>
        <begin position="176"/>
        <end position="204"/>
    </location>
</feature>
<comment type="caution">
    <text evidence="2">The sequence shown here is derived from an EMBL/GenBank/DDBJ whole genome shotgun (WGS) entry which is preliminary data.</text>
</comment>
<feature type="compositionally biased region" description="Low complexity" evidence="1">
    <location>
        <begin position="385"/>
        <end position="412"/>
    </location>
</feature>
<feature type="compositionally biased region" description="Polar residues" evidence="1">
    <location>
        <begin position="278"/>
        <end position="290"/>
    </location>
</feature>
<feature type="compositionally biased region" description="Low complexity" evidence="1">
    <location>
        <begin position="130"/>
        <end position="141"/>
    </location>
</feature>
<dbReference type="KEGG" id="kne:92183877"/>
<protein>
    <submittedName>
        <fullName evidence="2">Uncharacterized protein</fullName>
    </submittedName>
</protein>
<organism evidence="2 3">
    <name type="scientific">Kwoniella newhampshirensis</name>
    <dbReference type="NCBI Taxonomy" id="1651941"/>
    <lineage>
        <taxon>Eukaryota</taxon>
        <taxon>Fungi</taxon>
        <taxon>Dikarya</taxon>
        <taxon>Basidiomycota</taxon>
        <taxon>Agaricomycotina</taxon>
        <taxon>Tremellomycetes</taxon>
        <taxon>Tremellales</taxon>
        <taxon>Cryptococcaceae</taxon>
        <taxon>Kwoniella</taxon>
    </lineage>
</organism>
<evidence type="ECO:0000313" key="3">
    <source>
        <dbReference type="Proteomes" id="UP001388673"/>
    </source>
</evidence>
<feature type="region of interest" description="Disordered" evidence="1">
    <location>
        <begin position="19"/>
        <end position="44"/>
    </location>
</feature>
<proteinExistence type="predicted"/>
<feature type="compositionally biased region" description="Acidic residues" evidence="1">
    <location>
        <begin position="244"/>
        <end position="271"/>
    </location>
</feature>
<evidence type="ECO:0000256" key="1">
    <source>
        <dbReference type="SAM" id="MobiDB-lite"/>
    </source>
</evidence>
<dbReference type="EMBL" id="JBCAWK010000013">
    <property type="protein sequence ID" value="KAK8844769.1"/>
    <property type="molecule type" value="Genomic_DNA"/>
</dbReference>
<feature type="compositionally biased region" description="Low complexity" evidence="1">
    <location>
        <begin position="305"/>
        <end position="324"/>
    </location>
</feature>
<gene>
    <name evidence="2" type="ORF">IAR55_006619</name>
</gene>